<dbReference type="EMBL" id="CP001324">
    <property type="protein sequence ID" value="ACO61660.1"/>
    <property type="molecule type" value="Genomic_DNA"/>
</dbReference>
<evidence type="ECO:0000313" key="3">
    <source>
        <dbReference type="Proteomes" id="UP000002009"/>
    </source>
</evidence>
<evidence type="ECO:0000256" key="1">
    <source>
        <dbReference type="SAM" id="MobiDB-lite"/>
    </source>
</evidence>
<dbReference type="InterPro" id="IPR009836">
    <property type="entry name" value="GRDP-like"/>
</dbReference>
<reference evidence="2 3" key="1">
    <citation type="journal article" date="2009" name="Science">
        <title>Green evolution and dynamic adaptations revealed by genomes of the marine picoeukaryotes Micromonas.</title>
        <authorList>
            <person name="Worden A.Z."/>
            <person name="Lee J.H."/>
            <person name="Mock T."/>
            <person name="Rouze P."/>
            <person name="Simmons M.P."/>
            <person name="Aerts A.L."/>
            <person name="Allen A.E."/>
            <person name="Cuvelier M.L."/>
            <person name="Derelle E."/>
            <person name="Everett M.V."/>
            <person name="Foulon E."/>
            <person name="Grimwood J."/>
            <person name="Gundlach H."/>
            <person name="Henrissat B."/>
            <person name="Napoli C."/>
            <person name="McDonald S.M."/>
            <person name="Parker M.S."/>
            <person name="Rombauts S."/>
            <person name="Salamov A."/>
            <person name="Von Dassow P."/>
            <person name="Badger J.H."/>
            <person name="Coutinho P.M."/>
            <person name="Demir E."/>
            <person name="Dubchak I."/>
            <person name="Gentemann C."/>
            <person name="Eikrem W."/>
            <person name="Gready J.E."/>
            <person name="John U."/>
            <person name="Lanier W."/>
            <person name="Lindquist E.A."/>
            <person name="Lucas S."/>
            <person name="Mayer K.F."/>
            <person name="Moreau H."/>
            <person name="Not F."/>
            <person name="Otillar R."/>
            <person name="Panaud O."/>
            <person name="Pangilinan J."/>
            <person name="Paulsen I."/>
            <person name="Piegu B."/>
            <person name="Poliakov A."/>
            <person name="Robbens S."/>
            <person name="Schmutz J."/>
            <person name="Toulza E."/>
            <person name="Wyss T."/>
            <person name="Zelensky A."/>
            <person name="Zhou K."/>
            <person name="Armbrust E.V."/>
            <person name="Bhattacharya D."/>
            <person name="Goodenough U.W."/>
            <person name="Van de Peer Y."/>
            <person name="Grigoriev I.V."/>
        </authorList>
    </citation>
    <scope>NUCLEOTIDE SEQUENCE [LARGE SCALE GENOMIC DNA]</scope>
    <source>
        <strain evidence="3">RCC299 / NOUM17</strain>
    </source>
</reference>
<proteinExistence type="predicted"/>
<sequence length="860" mass="94489">MRLLDLLPNDSWLASKSSGSSSFALLRRPDDRPVPSVSVADMRAHIAFLRAVHVHSTRDESSSLYVDGPPLRAAVGDYLAWLAEVSLGPSASPGPCPGEMLVTRAPTLPVAWCWHVHRLDPHAYVRDCASLVGAVPYPVPGVGFASDEDQVASPQRRIDPPDPVSSSSHLADILVAAIGRHAPFLWQVSGAAYNDDAFLLSAASRYEEFVAMTVRARGASLAPPLDIDLAWHTHMLRDSEYLRESARMRGVELGAMAHDNGEGMGAHGDTSRLEAPWAKTLAAFRETVDVSETDGATAMKSAFEAAVPRGARHRGYAPAWWFARGESVVVVDDFLSPEECEAIVSQMPGPESAMNCPSGKKAQMYVDGDASVEARIRAAVSVGLGFEGEPEASKSSLVLEDIVNRETGIGGTRSDQFDPHRSLTVERTTPTVKLPARVSVGTMHPHRDRLAIYTLEGETMFEDDTLTADGYTCVVYLKADGGTLVLEPDECPGSGDASWTPPGAKLTRREIDVRPGRLVAWPNHAFKHCAGRRDVVEGEDAVAESRWLLGPFHFTPGRARLPQVGDCGSAGSYDTGPSKPPPPPFELADIWPDHKVEWDFTPPEPLKMHRSGEAFQQKLRADLNRFAGTYKAVFEKGEISLGDEPFKFFGLLSYQPLNLCLLPFMFIPFIGCTTVNVSPTYLESYTITLRPIGLHTPQRNYEEDVMYGNQKSCYFGKCHGSYSEVRRRAGPMHVTGVGEAKDDKYKSVVRLTLVEANENELRYRRKGKDATAVFDAEGSRAASLARTYPEDPEHKGIFQEWLEENKKRPFWSDLSICEDSAPPDKRILDIDGEMVVRDGEIVLTESVDGREPFTITLKKQ</sequence>
<dbReference type="KEGG" id="mis:MICPUN_56720"/>
<gene>
    <name evidence="2" type="ORF">MICPUN_56720</name>
</gene>
<dbReference type="AlphaFoldDB" id="C1E124"/>
<organism evidence="2 3">
    <name type="scientific">Micromonas commoda (strain RCC299 / NOUM17 / CCMP2709)</name>
    <name type="common">Picoplanktonic green alga</name>
    <dbReference type="NCBI Taxonomy" id="296587"/>
    <lineage>
        <taxon>Eukaryota</taxon>
        <taxon>Viridiplantae</taxon>
        <taxon>Chlorophyta</taxon>
        <taxon>Mamiellophyceae</taxon>
        <taxon>Mamiellales</taxon>
        <taxon>Mamiellaceae</taxon>
        <taxon>Micromonas</taxon>
    </lineage>
</organism>
<dbReference type="GeneID" id="8241593"/>
<evidence type="ECO:0000313" key="2">
    <source>
        <dbReference type="EMBL" id="ACO61660.1"/>
    </source>
</evidence>
<protein>
    <submittedName>
        <fullName evidence="2">Uncharacterized protein</fullName>
    </submittedName>
</protein>
<accession>C1E124</accession>
<dbReference type="Pfam" id="PF07173">
    <property type="entry name" value="GRDP-like"/>
    <property type="match status" value="1"/>
</dbReference>
<keyword evidence="3" id="KW-1185">Reference proteome</keyword>
<dbReference type="OrthoDB" id="2684236at2759"/>
<dbReference type="InParanoid" id="C1E124"/>
<feature type="region of interest" description="Disordered" evidence="1">
    <location>
        <begin position="146"/>
        <end position="165"/>
    </location>
</feature>
<dbReference type="PANTHER" id="PTHR34365">
    <property type="entry name" value="ENOLASE (DUF1399)"/>
    <property type="match status" value="1"/>
</dbReference>
<dbReference type="PANTHER" id="PTHR34365:SF7">
    <property type="entry name" value="GLYCINE-RICH DOMAIN-CONTAINING PROTEIN 1"/>
    <property type="match status" value="1"/>
</dbReference>
<dbReference type="Proteomes" id="UP000002009">
    <property type="component" value="Chromosome 3"/>
</dbReference>
<dbReference type="RefSeq" id="XP_002500402.1">
    <property type="nucleotide sequence ID" value="XM_002500356.1"/>
</dbReference>
<name>C1E124_MICCC</name>